<keyword evidence="2" id="KW-1185">Reference proteome</keyword>
<dbReference type="InterPro" id="IPR007263">
    <property type="entry name" value="DCC1-like"/>
</dbReference>
<dbReference type="OrthoDB" id="9813713at2"/>
<name>A0A2V1HTX5_9MICO</name>
<protein>
    <submittedName>
        <fullName evidence="1">Thiol-disulfide oxidoreductase</fullName>
    </submittedName>
</protein>
<dbReference type="GO" id="GO:0015035">
    <property type="term" value="F:protein-disulfide reductase activity"/>
    <property type="evidence" value="ECO:0007669"/>
    <property type="project" value="InterPro"/>
</dbReference>
<sequence length="126" mass="13586">MTDIAVHQPIVLIFDGDCSFCTSCVDFLADNLPAMPAAVPYQRADLSGYGISEAEAEARVWLVTPDRHYSGAGAVSALLRHQPEPALRFVGWLLQTPPLSWLADAGYAVVSPLRHILPGGTPACRR</sequence>
<evidence type="ECO:0000313" key="1">
    <source>
        <dbReference type="EMBL" id="PVZ93757.1"/>
    </source>
</evidence>
<evidence type="ECO:0000313" key="2">
    <source>
        <dbReference type="Proteomes" id="UP000244893"/>
    </source>
</evidence>
<proteinExistence type="predicted"/>
<organism evidence="1 2">
    <name type="scientific">Amnibacterium flavum</name>
    <dbReference type="NCBI Taxonomy" id="2173173"/>
    <lineage>
        <taxon>Bacteria</taxon>
        <taxon>Bacillati</taxon>
        <taxon>Actinomycetota</taxon>
        <taxon>Actinomycetes</taxon>
        <taxon>Micrococcales</taxon>
        <taxon>Microbacteriaceae</taxon>
        <taxon>Amnibacterium</taxon>
    </lineage>
</organism>
<dbReference type="Pfam" id="PF04134">
    <property type="entry name" value="DCC1-like"/>
    <property type="match status" value="1"/>
</dbReference>
<accession>A0A2V1HTX5</accession>
<comment type="caution">
    <text evidence="1">The sequence shown here is derived from an EMBL/GenBank/DDBJ whole genome shotgun (WGS) entry which is preliminary data.</text>
</comment>
<dbReference type="AlphaFoldDB" id="A0A2V1HTX5"/>
<reference evidence="1 2" key="1">
    <citation type="submission" date="2018-05" db="EMBL/GenBank/DDBJ databases">
        <title>Amnibacterium sp. M8JJ-5, whole genome shotgun sequence.</title>
        <authorList>
            <person name="Tuo L."/>
        </authorList>
    </citation>
    <scope>NUCLEOTIDE SEQUENCE [LARGE SCALE GENOMIC DNA]</scope>
    <source>
        <strain evidence="1 2">M8JJ-5</strain>
    </source>
</reference>
<dbReference type="Proteomes" id="UP000244893">
    <property type="component" value="Unassembled WGS sequence"/>
</dbReference>
<dbReference type="EMBL" id="QEOP01000002">
    <property type="protein sequence ID" value="PVZ93757.1"/>
    <property type="molecule type" value="Genomic_DNA"/>
</dbReference>
<gene>
    <name evidence="1" type="ORF">DDQ50_08150</name>
</gene>
<dbReference type="RefSeq" id="WP_116756271.1">
    <property type="nucleotide sequence ID" value="NZ_JBHUEX010000001.1"/>
</dbReference>